<evidence type="ECO:0000259" key="7">
    <source>
        <dbReference type="Pfam" id="PF25967"/>
    </source>
</evidence>
<name>A0A2G4YQL7_9PROT</name>
<dbReference type="SUPFAM" id="SSF111369">
    <property type="entry name" value="HlyD-like secretion proteins"/>
    <property type="match status" value="1"/>
</dbReference>
<dbReference type="NCBIfam" id="TIGR01730">
    <property type="entry name" value="RND_mfp"/>
    <property type="match status" value="1"/>
</dbReference>
<dbReference type="Pfam" id="PF25967">
    <property type="entry name" value="RND-MFP_C"/>
    <property type="match status" value="1"/>
</dbReference>
<dbReference type="RefSeq" id="WP_099473641.1">
    <property type="nucleotide sequence ID" value="NZ_CP041025.1"/>
</dbReference>
<dbReference type="GO" id="GO:1990281">
    <property type="term" value="C:efflux pump complex"/>
    <property type="evidence" value="ECO:0007669"/>
    <property type="project" value="TreeGrafter"/>
</dbReference>
<dbReference type="InterPro" id="IPR006143">
    <property type="entry name" value="RND_pump_MFP"/>
</dbReference>
<comment type="subcellular location">
    <subcellularLocation>
        <location evidence="1">Cell envelope</location>
    </subcellularLocation>
</comment>
<dbReference type="EMBL" id="PDEM01000024">
    <property type="protein sequence ID" value="PHZ84570.1"/>
    <property type="molecule type" value="Genomic_DNA"/>
</dbReference>
<dbReference type="Gene3D" id="2.40.50.100">
    <property type="match status" value="1"/>
</dbReference>
<evidence type="ECO:0000256" key="5">
    <source>
        <dbReference type="SAM" id="MobiDB-lite"/>
    </source>
</evidence>
<reference evidence="8 9" key="1">
    <citation type="submission" date="2017-10" db="EMBL/GenBank/DDBJ databases">
        <title>Frigbacter circumglobatus gen. nov. sp. nov., isolated from sediment cultured in situ.</title>
        <authorList>
            <person name="Zhao Z."/>
        </authorList>
    </citation>
    <scope>NUCLEOTIDE SEQUENCE [LARGE SCALE GENOMIC DNA]</scope>
    <source>
        <strain evidence="8 9">ZYL</strain>
    </source>
</reference>
<dbReference type="Gene3D" id="1.10.287.470">
    <property type="entry name" value="Helix hairpin bin"/>
    <property type="match status" value="1"/>
</dbReference>
<feature type="coiled-coil region" evidence="4">
    <location>
        <begin position="115"/>
        <end position="176"/>
    </location>
</feature>
<dbReference type="InterPro" id="IPR058627">
    <property type="entry name" value="MdtA-like_C"/>
</dbReference>
<dbReference type="InParanoid" id="A0A2G4YQL7"/>
<evidence type="ECO:0000256" key="2">
    <source>
        <dbReference type="ARBA" id="ARBA00009477"/>
    </source>
</evidence>
<feature type="region of interest" description="Disordered" evidence="5">
    <location>
        <begin position="378"/>
        <end position="400"/>
    </location>
</feature>
<feature type="domain" description="Multidrug resistance protein MdtA-like barrel-sandwich hybrid" evidence="6">
    <location>
        <begin position="68"/>
        <end position="207"/>
    </location>
</feature>
<dbReference type="OrthoDB" id="7811737at2"/>
<keyword evidence="9" id="KW-1185">Reference proteome</keyword>
<dbReference type="GO" id="GO:0015562">
    <property type="term" value="F:efflux transmembrane transporter activity"/>
    <property type="evidence" value="ECO:0007669"/>
    <property type="project" value="TreeGrafter"/>
</dbReference>
<evidence type="ECO:0000256" key="1">
    <source>
        <dbReference type="ARBA" id="ARBA00004196"/>
    </source>
</evidence>
<dbReference type="PANTHER" id="PTHR30469:SF12">
    <property type="entry name" value="MULTIDRUG RESISTANCE PROTEIN MDTA"/>
    <property type="match status" value="1"/>
</dbReference>
<dbReference type="PANTHER" id="PTHR30469">
    <property type="entry name" value="MULTIDRUG RESISTANCE PROTEIN MDTA"/>
    <property type="match status" value="1"/>
</dbReference>
<evidence type="ECO:0000256" key="3">
    <source>
        <dbReference type="ARBA" id="ARBA00022448"/>
    </source>
</evidence>
<organism evidence="8 9">
    <name type="scientific">Paremcibacter congregatus</name>
    <dbReference type="NCBI Taxonomy" id="2043170"/>
    <lineage>
        <taxon>Bacteria</taxon>
        <taxon>Pseudomonadati</taxon>
        <taxon>Pseudomonadota</taxon>
        <taxon>Alphaproteobacteria</taxon>
        <taxon>Emcibacterales</taxon>
        <taxon>Emcibacteraceae</taxon>
        <taxon>Paremcibacter</taxon>
    </lineage>
</organism>
<comment type="similarity">
    <text evidence="2">Belongs to the membrane fusion protein (MFP) (TC 8.A.1) family.</text>
</comment>
<accession>A0A2G4YQL7</accession>
<feature type="domain" description="Multidrug resistance protein MdtA-like C-terminal permuted SH3" evidence="7">
    <location>
        <begin position="315"/>
        <end position="370"/>
    </location>
</feature>
<comment type="caution">
    <text evidence="8">The sequence shown here is derived from an EMBL/GenBank/DDBJ whole genome shotgun (WGS) entry which is preliminary data.</text>
</comment>
<sequence length="400" mass="43890">MKKLILPLGILAVTILLAWTILSNPPKSRRGEAAKAPRLVVETQLLAPVEYQVFLDSYGTVRPRTQSTLVAQVSGQIRFISDKFRDGGFFEKGDILVRLDDRDYQAEVKIAQSTLMSARQALLEEQARAEQAREDWTRLGVAGEEANALVLRTPQLEAARARVLSAEAQLQKAALNLERTKIVAPYAGRILQKLVDVGQVVSGNSPLAEIYAVDYVEIRLPIKNRDLALLQLPEQYRDADTASAGAKVEFHSDLTTGQIWTGRLVRTEGAIDDKSRQLYAVAQITNPYAGQSRQKTPLKIGQYVTATIEGLYLRDALVIPNSAIYQGSYVYVVEDGLLKRREIETRWQNDEDSLVAAGLKAGERLVVTPLGRVSSGTPVVLASEGDGERPGNRNAAGASQ</sequence>
<dbReference type="Gene3D" id="2.40.420.20">
    <property type="match status" value="1"/>
</dbReference>
<dbReference type="Proteomes" id="UP000229730">
    <property type="component" value="Unassembled WGS sequence"/>
</dbReference>
<evidence type="ECO:0000259" key="6">
    <source>
        <dbReference type="Pfam" id="PF25917"/>
    </source>
</evidence>
<gene>
    <name evidence="8" type="ORF">CRD36_12260</name>
</gene>
<proteinExistence type="inferred from homology"/>
<dbReference type="InterPro" id="IPR058625">
    <property type="entry name" value="MdtA-like_BSH"/>
</dbReference>
<protein>
    <submittedName>
        <fullName evidence="8">Efflux transporter periplasmic adaptor subunit</fullName>
    </submittedName>
</protein>
<evidence type="ECO:0000256" key="4">
    <source>
        <dbReference type="SAM" id="Coils"/>
    </source>
</evidence>
<keyword evidence="3" id="KW-0813">Transport</keyword>
<evidence type="ECO:0000313" key="9">
    <source>
        <dbReference type="Proteomes" id="UP000229730"/>
    </source>
</evidence>
<evidence type="ECO:0000313" key="8">
    <source>
        <dbReference type="EMBL" id="PHZ84570.1"/>
    </source>
</evidence>
<dbReference type="Gene3D" id="2.40.30.170">
    <property type="match status" value="1"/>
</dbReference>
<dbReference type="AlphaFoldDB" id="A0A2G4YQL7"/>
<keyword evidence="4" id="KW-0175">Coiled coil</keyword>
<dbReference type="Pfam" id="PF25917">
    <property type="entry name" value="BSH_RND"/>
    <property type="match status" value="1"/>
</dbReference>